<dbReference type="Gene3D" id="1.10.630.10">
    <property type="entry name" value="Cytochrome P450"/>
    <property type="match status" value="1"/>
</dbReference>
<accession>W8BXE1</accession>
<dbReference type="OrthoDB" id="1470350at2759"/>
<keyword evidence="4 8" id="KW-0479">Metal-binding</keyword>
<evidence type="ECO:0000256" key="6">
    <source>
        <dbReference type="ARBA" id="ARBA00023004"/>
    </source>
</evidence>
<dbReference type="PRINTS" id="PR00385">
    <property type="entry name" value="P450"/>
</dbReference>
<dbReference type="InterPro" id="IPR036396">
    <property type="entry name" value="Cyt_P450_sf"/>
</dbReference>
<keyword evidence="7 9" id="KW-0503">Monooxygenase</keyword>
<dbReference type="GO" id="GO:0004497">
    <property type="term" value="F:monooxygenase activity"/>
    <property type="evidence" value="ECO:0007669"/>
    <property type="project" value="UniProtKB-KW"/>
</dbReference>
<dbReference type="EMBL" id="GAMC01008594">
    <property type="protein sequence ID" value="JAB97961.1"/>
    <property type="molecule type" value="mRNA"/>
</dbReference>
<evidence type="ECO:0000256" key="4">
    <source>
        <dbReference type="ARBA" id="ARBA00022723"/>
    </source>
</evidence>
<protein>
    <submittedName>
        <fullName evidence="10">Putative cytochrome P450 311a1</fullName>
    </submittedName>
</protein>
<dbReference type="PANTHER" id="PTHR24291">
    <property type="entry name" value="CYTOCHROME P450 FAMILY 4"/>
    <property type="match status" value="1"/>
</dbReference>
<dbReference type="GO" id="GO:0005506">
    <property type="term" value="F:iron ion binding"/>
    <property type="evidence" value="ECO:0007669"/>
    <property type="project" value="InterPro"/>
</dbReference>
<sequence length="504" mass="57553">MSLVLIVLLTCLICYFIHVKWNIFAVGSRIPGPVALPLVGNVQMICKLKPESLFKSIADYRAQFGKSYRLWLGPELWIFLHSPEETREALNDSTLTRPAAFQQLSVLIGNGLLISYGKQWETHRRALNPAFHMNILNSFTHVIAQHGEELVEKLAATECKAIEISDYLFACILDTIIETSMGKELNSLRDPNNRYAHDFHKTSELLFKRMTNPLLGWDFIFKRTNMYREMSASLAVIHQLMTSVVDARIEALKQQQALQIELPSSDALVEGIRKQRRTLLDTLLTTQIDGEQLTRSDICDEVNTFVFAGVDTTTAAMCFVLYSLGKYPLEQQKLLVEIREVVHGELTTEAVNSLTYLDMFLKEVLRFYTVVPLTGRQTTEETVIGGRRYCAGITLWINLYGLAHDERYFDEPHEFRPLRFAQTQSERLPPYVYIPFSGGPHICIGRKYALLIMKIITVQILRKFEVKLRDPAEKLVLQAQMVLKALQGFNLIFLPRLEADTMAA</sequence>
<evidence type="ECO:0000256" key="8">
    <source>
        <dbReference type="PIRSR" id="PIRSR602401-1"/>
    </source>
</evidence>
<keyword evidence="3 8" id="KW-0349">Heme</keyword>
<dbReference type="Pfam" id="PF00067">
    <property type="entry name" value="p450"/>
    <property type="match status" value="1"/>
</dbReference>
<evidence type="ECO:0000256" key="5">
    <source>
        <dbReference type="ARBA" id="ARBA00023002"/>
    </source>
</evidence>
<feature type="binding site" description="axial binding residue" evidence="8">
    <location>
        <position position="443"/>
    </location>
    <ligand>
        <name>heme</name>
        <dbReference type="ChEBI" id="CHEBI:30413"/>
    </ligand>
    <ligandPart>
        <name>Fe</name>
        <dbReference type="ChEBI" id="CHEBI:18248"/>
    </ligandPart>
</feature>
<evidence type="ECO:0000313" key="10">
    <source>
        <dbReference type="EMBL" id="JAB97961.1"/>
    </source>
</evidence>
<gene>
    <name evidence="10" type="primary">CP311</name>
</gene>
<dbReference type="InterPro" id="IPR001128">
    <property type="entry name" value="Cyt_P450"/>
</dbReference>
<keyword evidence="6 8" id="KW-0408">Iron</keyword>
<evidence type="ECO:0000256" key="1">
    <source>
        <dbReference type="ARBA" id="ARBA00001971"/>
    </source>
</evidence>
<dbReference type="SUPFAM" id="SSF48264">
    <property type="entry name" value="Cytochrome P450"/>
    <property type="match status" value="1"/>
</dbReference>
<dbReference type="AlphaFoldDB" id="W8BXE1"/>
<name>W8BXE1_CERCA</name>
<organism evidence="10">
    <name type="scientific">Ceratitis capitata</name>
    <name type="common">Mediterranean fruit fly</name>
    <name type="synonym">Tephritis capitata</name>
    <dbReference type="NCBI Taxonomy" id="7213"/>
    <lineage>
        <taxon>Eukaryota</taxon>
        <taxon>Metazoa</taxon>
        <taxon>Ecdysozoa</taxon>
        <taxon>Arthropoda</taxon>
        <taxon>Hexapoda</taxon>
        <taxon>Insecta</taxon>
        <taxon>Pterygota</taxon>
        <taxon>Neoptera</taxon>
        <taxon>Endopterygota</taxon>
        <taxon>Diptera</taxon>
        <taxon>Brachycera</taxon>
        <taxon>Muscomorpha</taxon>
        <taxon>Tephritoidea</taxon>
        <taxon>Tephritidae</taxon>
        <taxon>Ceratitis</taxon>
        <taxon>Ceratitis</taxon>
    </lineage>
</organism>
<dbReference type="PROSITE" id="PS00086">
    <property type="entry name" value="CYTOCHROME_P450"/>
    <property type="match status" value="1"/>
</dbReference>
<dbReference type="InterPro" id="IPR017972">
    <property type="entry name" value="Cyt_P450_CS"/>
</dbReference>
<comment type="similarity">
    <text evidence="2 9">Belongs to the cytochrome P450 family.</text>
</comment>
<reference evidence="10" key="2">
    <citation type="journal article" date="2014" name="BMC Genomics">
        <title>A genomic perspective to assessing quality of mass-reared SIT flies used in Mediterranean fruit fly (Ceratitis capitata) eradication in California.</title>
        <authorList>
            <person name="Calla B."/>
            <person name="Hall B."/>
            <person name="Hou S."/>
            <person name="Geib S.M."/>
        </authorList>
    </citation>
    <scope>NUCLEOTIDE SEQUENCE</scope>
</reference>
<dbReference type="PANTHER" id="PTHR24291:SF201">
    <property type="entry name" value="CYTOCHROME P450, FAMILY 4, SUBFAMILY B, POLYPEPTIDE 7"/>
    <property type="match status" value="1"/>
</dbReference>
<dbReference type="PRINTS" id="PR00463">
    <property type="entry name" value="EP450I"/>
</dbReference>
<dbReference type="GO" id="GO:0020037">
    <property type="term" value="F:heme binding"/>
    <property type="evidence" value="ECO:0007669"/>
    <property type="project" value="InterPro"/>
</dbReference>
<dbReference type="InterPro" id="IPR002401">
    <property type="entry name" value="Cyt_P450_E_grp-I"/>
</dbReference>
<proteinExistence type="evidence at transcript level"/>
<evidence type="ECO:0000256" key="3">
    <source>
        <dbReference type="ARBA" id="ARBA00022617"/>
    </source>
</evidence>
<keyword evidence="5 9" id="KW-0560">Oxidoreductase</keyword>
<comment type="cofactor">
    <cofactor evidence="1 8">
        <name>heme</name>
        <dbReference type="ChEBI" id="CHEBI:30413"/>
    </cofactor>
</comment>
<dbReference type="InterPro" id="IPR050196">
    <property type="entry name" value="Cytochrome_P450_Monoox"/>
</dbReference>
<evidence type="ECO:0000256" key="9">
    <source>
        <dbReference type="RuleBase" id="RU000461"/>
    </source>
</evidence>
<evidence type="ECO:0000256" key="2">
    <source>
        <dbReference type="ARBA" id="ARBA00010617"/>
    </source>
</evidence>
<evidence type="ECO:0000256" key="7">
    <source>
        <dbReference type="ARBA" id="ARBA00023033"/>
    </source>
</evidence>
<dbReference type="GO" id="GO:0016705">
    <property type="term" value="F:oxidoreductase activity, acting on paired donors, with incorporation or reduction of molecular oxygen"/>
    <property type="evidence" value="ECO:0007669"/>
    <property type="project" value="InterPro"/>
</dbReference>
<reference evidence="10" key="1">
    <citation type="submission" date="2013-07" db="EMBL/GenBank/DDBJ databases">
        <authorList>
            <person name="Geib S."/>
        </authorList>
    </citation>
    <scope>NUCLEOTIDE SEQUENCE</scope>
</reference>